<dbReference type="EC" id="2.3.2.27" evidence="10"/>
<evidence type="ECO:0000256" key="3">
    <source>
        <dbReference type="ARBA" id="ARBA00009119"/>
    </source>
</evidence>
<keyword evidence="4" id="KW-0808">Transferase</keyword>
<dbReference type="SUPFAM" id="SSF57850">
    <property type="entry name" value="RING/U-box"/>
    <property type="match status" value="1"/>
</dbReference>
<dbReference type="GO" id="GO:0016567">
    <property type="term" value="P:protein ubiquitination"/>
    <property type="evidence" value="ECO:0007669"/>
    <property type="project" value="UniProtKB-UniPathway"/>
</dbReference>
<dbReference type="Gene3D" id="3.30.40.10">
    <property type="entry name" value="Zinc/RING finger domain, C3HC4 (zinc finger)"/>
    <property type="match status" value="2"/>
</dbReference>
<feature type="domain" description="SIAH-type" evidence="13">
    <location>
        <begin position="112"/>
        <end position="172"/>
    </location>
</feature>
<evidence type="ECO:0000256" key="5">
    <source>
        <dbReference type="ARBA" id="ARBA00022723"/>
    </source>
</evidence>
<dbReference type="InterPro" id="IPR018121">
    <property type="entry name" value="7-in-absentia-prot_TRAF-dom"/>
</dbReference>
<keyword evidence="6 9" id="KW-0863">Zinc-finger</keyword>
<dbReference type="GO" id="GO:0031624">
    <property type="term" value="F:ubiquitin conjugating enzyme binding"/>
    <property type="evidence" value="ECO:0007669"/>
    <property type="project" value="TreeGrafter"/>
</dbReference>
<dbReference type="InterPro" id="IPR001841">
    <property type="entry name" value="Znf_RING"/>
</dbReference>
<dbReference type="PROSITE" id="PS51081">
    <property type="entry name" value="ZF_SIAH"/>
    <property type="match status" value="1"/>
</dbReference>
<keyword evidence="14" id="KW-1185">Reference proteome</keyword>
<evidence type="ECO:0000256" key="1">
    <source>
        <dbReference type="ARBA" id="ARBA00000900"/>
    </source>
</evidence>
<evidence type="ECO:0000256" key="2">
    <source>
        <dbReference type="ARBA" id="ARBA00004906"/>
    </source>
</evidence>
<dbReference type="InterPro" id="IPR013083">
    <property type="entry name" value="Znf_RING/FYVE/PHD"/>
</dbReference>
<dbReference type="RefSeq" id="XP_017028136.1">
    <property type="nucleotide sequence ID" value="XM_017172647.3"/>
</dbReference>
<keyword evidence="5 10" id="KW-0479">Metal-binding</keyword>
<dbReference type="FunFam" id="3.30.40.10:FF:000041">
    <property type="entry name" value="E3 ubiquitin-protein ligase SINAT3"/>
    <property type="match status" value="1"/>
</dbReference>
<evidence type="ECO:0000256" key="7">
    <source>
        <dbReference type="ARBA" id="ARBA00022786"/>
    </source>
</evidence>
<dbReference type="OMA" id="YIMPPIM"/>
<dbReference type="Gene3D" id="2.60.210.10">
    <property type="entry name" value="Apoptosis, Tumor Necrosis Factor Receptor Associated Protein 2, Chain A"/>
    <property type="match status" value="1"/>
</dbReference>
<organism evidence="14 15">
    <name type="scientific">Drosophila kikkawai</name>
    <name type="common">Fruit fly</name>
    <dbReference type="NCBI Taxonomy" id="30033"/>
    <lineage>
        <taxon>Eukaryota</taxon>
        <taxon>Metazoa</taxon>
        <taxon>Ecdysozoa</taxon>
        <taxon>Arthropoda</taxon>
        <taxon>Hexapoda</taxon>
        <taxon>Insecta</taxon>
        <taxon>Pterygota</taxon>
        <taxon>Neoptera</taxon>
        <taxon>Endopterygota</taxon>
        <taxon>Diptera</taxon>
        <taxon>Brachycera</taxon>
        <taxon>Muscomorpha</taxon>
        <taxon>Ephydroidea</taxon>
        <taxon>Drosophilidae</taxon>
        <taxon>Drosophila</taxon>
        <taxon>Sophophora</taxon>
    </lineage>
</organism>
<evidence type="ECO:0000256" key="9">
    <source>
        <dbReference type="PROSITE-ProRule" id="PRU00455"/>
    </source>
</evidence>
<protein>
    <recommendedName>
        <fullName evidence="10">E3 ubiquitin-protein ligase</fullName>
        <ecNumber evidence="10">2.3.2.27</ecNumber>
    </recommendedName>
</protein>
<comment type="similarity">
    <text evidence="3 10">Belongs to the SINA (Seven in absentia) family.</text>
</comment>
<dbReference type="GO" id="GO:0008270">
    <property type="term" value="F:zinc ion binding"/>
    <property type="evidence" value="ECO:0007669"/>
    <property type="project" value="UniProtKB-KW"/>
</dbReference>
<name>A0A6P4IYT0_DROKI</name>
<evidence type="ECO:0000256" key="6">
    <source>
        <dbReference type="ARBA" id="ARBA00022771"/>
    </source>
</evidence>
<dbReference type="Pfam" id="PF21361">
    <property type="entry name" value="Sina_ZnF"/>
    <property type="match status" value="1"/>
</dbReference>
<evidence type="ECO:0000259" key="13">
    <source>
        <dbReference type="PROSITE" id="PS51081"/>
    </source>
</evidence>
<evidence type="ECO:0000313" key="14">
    <source>
        <dbReference type="Proteomes" id="UP001652661"/>
    </source>
</evidence>
<dbReference type="PROSITE" id="PS50089">
    <property type="entry name" value="ZF_RING_2"/>
    <property type="match status" value="1"/>
</dbReference>
<keyword evidence="7 10" id="KW-0833">Ubl conjugation pathway</keyword>
<dbReference type="OrthoDB" id="4788989at2759"/>
<evidence type="ECO:0000256" key="4">
    <source>
        <dbReference type="ARBA" id="ARBA00022679"/>
    </source>
</evidence>
<dbReference type="GO" id="GO:0043161">
    <property type="term" value="P:proteasome-mediated ubiquitin-dependent protein catabolic process"/>
    <property type="evidence" value="ECO:0007669"/>
    <property type="project" value="TreeGrafter"/>
</dbReference>
<evidence type="ECO:0000256" key="11">
    <source>
        <dbReference type="SAM" id="MobiDB-lite"/>
    </source>
</evidence>
<dbReference type="InterPro" id="IPR013010">
    <property type="entry name" value="Znf_SIAH"/>
</dbReference>
<gene>
    <name evidence="15" type="primary">sinah</name>
</gene>
<comment type="domain">
    <text evidence="10">The RING-type zinc finger domain is essential for ubiquitin ligase activity.</text>
</comment>
<dbReference type="PANTHER" id="PTHR45877">
    <property type="entry name" value="E3 UBIQUITIN-PROTEIN LIGASE SIAH2"/>
    <property type="match status" value="1"/>
</dbReference>
<accession>A0A6P4IYT0</accession>
<comment type="catalytic activity">
    <reaction evidence="1 10">
        <text>S-ubiquitinyl-[E2 ubiquitin-conjugating enzyme]-L-cysteine + [acceptor protein]-L-lysine = [E2 ubiquitin-conjugating enzyme]-L-cysteine + N(6)-ubiquitinyl-[acceptor protein]-L-lysine.</text>
        <dbReference type="EC" id="2.3.2.27"/>
    </reaction>
</comment>
<dbReference type="UniPathway" id="UPA00143"/>
<keyword evidence="8 10" id="KW-0862">Zinc</keyword>
<dbReference type="Pfam" id="PF21362">
    <property type="entry name" value="Sina_RING"/>
    <property type="match status" value="1"/>
</dbReference>
<evidence type="ECO:0000259" key="12">
    <source>
        <dbReference type="PROSITE" id="PS50089"/>
    </source>
</evidence>
<sequence length="312" mass="34637">MPLENQQNSDKNSTAPPRFSGVQWPSPAACDQSAASPLQAAEAEQEAGVPSEFLYSLLECPVCFGYMMPPIMQCPRGHMICHSCRQMVTLCPVCRAALSSIRNLGMEKVASKLIFPCKYSHLGCQARLAYSEKNIHEERCECSLYSCPYPDDKCVWQGPLGDVYEHLISTHENIITMDGTDIIFLATNVNLEGALDWTMVQTCFGRHFLLSLEKISIGSDFQQFFATCRIIGSVLDAADFVYHITLEANNRILRWKSTPKSIRESFSFVNSDFLVLNKTTVQLFAKDGDLALNVVIKKVNESSEAPTASPGV</sequence>
<comment type="function">
    <text evidence="10">E3 ubiquitin-protein ligase that mediates ubiquitination and subsequent proteasomal degradation of target proteins. E3 ubiquitin ligases accept ubiquitin from an E2 ubiquitin-conjugating enzyme in the form of a thioester and then directly transfers the ubiquitin to targeted substrates.</text>
</comment>
<dbReference type="GO" id="GO:0061630">
    <property type="term" value="F:ubiquitin protein ligase activity"/>
    <property type="evidence" value="ECO:0007669"/>
    <property type="project" value="UniProtKB-EC"/>
</dbReference>
<comment type="pathway">
    <text evidence="2 10">Protein modification; protein ubiquitination.</text>
</comment>
<dbReference type="AlphaFoldDB" id="A0A6P4IYT0"/>
<feature type="region of interest" description="Disordered" evidence="11">
    <location>
        <begin position="1"/>
        <end position="30"/>
    </location>
</feature>
<dbReference type="PANTHER" id="PTHR45877:SF2">
    <property type="entry name" value="E3 UBIQUITIN-PROTEIN LIGASE SINA-RELATED"/>
    <property type="match status" value="1"/>
</dbReference>
<dbReference type="GO" id="GO:0005737">
    <property type="term" value="C:cytoplasm"/>
    <property type="evidence" value="ECO:0007669"/>
    <property type="project" value="InterPro"/>
</dbReference>
<comment type="domain">
    <text evidence="10">The SBD domain (substrate-binding domain) mediates the interaction with substrate proteins. It is related to the TRAF family.</text>
</comment>
<evidence type="ECO:0000313" key="15">
    <source>
        <dbReference type="RefSeq" id="XP_017028136.1"/>
    </source>
</evidence>
<reference evidence="15" key="1">
    <citation type="submission" date="2025-08" db="UniProtKB">
        <authorList>
            <consortium name="RefSeq"/>
        </authorList>
    </citation>
    <scope>IDENTIFICATION</scope>
    <source>
        <strain evidence="15">14028-0561.14</strain>
        <tissue evidence="15">Whole fly</tissue>
    </source>
</reference>
<dbReference type="InterPro" id="IPR049548">
    <property type="entry name" value="Sina-like_RING"/>
</dbReference>
<dbReference type="SUPFAM" id="SSF49599">
    <property type="entry name" value="TRAF domain-like"/>
    <property type="match status" value="1"/>
</dbReference>
<dbReference type="Pfam" id="PF03145">
    <property type="entry name" value="Sina_TRAF"/>
    <property type="match status" value="1"/>
</dbReference>
<dbReference type="InterPro" id="IPR004162">
    <property type="entry name" value="SINA-like_animal"/>
</dbReference>
<feature type="compositionally biased region" description="Polar residues" evidence="11">
    <location>
        <begin position="1"/>
        <end position="15"/>
    </location>
</feature>
<evidence type="ECO:0000256" key="8">
    <source>
        <dbReference type="ARBA" id="ARBA00022833"/>
    </source>
</evidence>
<proteinExistence type="inferred from homology"/>
<evidence type="ECO:0000256" key="10">
    <source>
        <dbReference type="RuleBase" id="RU201113"/>
    </source>
</evidence>
<dbReference type="Proteomes" id="UP001652661">
    <property type="component" value="Chromosome 3L"/>
</dbReference>
<feature type="domain" description="RING-type" evidence="12">
    <location>
        <begin position="60"/>
        <end position="95"/>
    </location>
</feature>
<dbReference type="InterPro" id="IPR008974">
    <property type="entry name" value="TRAF-like"/>
</dbReference>